<dbReference type="InterPro" id="IPR002606">
    <property type="entry name" value="Riboflavin_kinase_bac"/>
</dbReference>
<dbReference type="PANTHER" id="PTHR22749:SF6">
    <property type="entry name" value="RIBOFLAVIN KINASE"/>
    <property type="match status" value="1"/>
</dbReference>
<accession>A0ABU7XAS5</accession>
<organism evidence="16 17">
    <name type="scientific">Peptoniphilus grossensis</name>
    <dbReference type="NCBI Taxonomy" id="1465756"/>
    <lineage>
        <taxon>Bacteria</taxon>
        <taxon>Bacillati</taxon>
        <taxon>Bacillota</taxon>
        <taxon>Tissierellia</taxon>
        <taxon>Tissierellales</taxon>
        <taxon>Peptoniphilaceae</taxon>
        <taxon>Peptoniphilus</taxon>
    </lineage>
</organism>
<comment type="caution">
    <text evidence="16">The sequence shown here is derived from an EMBL/GenBank/DDBJ whole genome shotgun (WGS) entry which is preliminary data.</text>
</comment>
<dbReference type="PANTHER" id="PTHR22749">
    <property type="entry name" value="RIBOFLAVIN KINASE/FMN ADENYLYLTRANSFERASE"/>
    <property type="match status" value="1"/>
</dbReference>
<evidence type="ECO:0000256" key="11">
    <source>
        <dbReference type="ARBA" id="ARBA00023268"/>
    </source>
</evidence>
<evidence type="ECO:0000313" key="16">
    <source>
        <dbReference type="EMBL" id="MEF3318376.1"/>
    </source>
</evidence>
<comment type="pathway">
    <text evidence="1 14">Cofactor biosynthesis; FAD biosynthesis; FAD from FMN: step 1/1.</text>
</comment>
<dbReference type="SUPFAM" id="SSF82114">
    <property type="entry name" value="Riboflavin kinase-like"/>
    <property type="match status" value="1"/>
</dbReference>
<keyword evidence="7 14" id="KW-0547">Nucleotide-binding</keyword>
<comment type="pathway">
    <text evidence="2 14">Cofactor biosynthesis; FMN biosynthesis; FMN from riboflavin (ATP route): step 1/1.</text>
</comment>
<gene>
    <name evidence="16" type="ORF">PV361_06640</name>
</gene>
<dbReference type="NCBIfam" id="TIGR00083">
    <property type="entry name" value="ribF"/>
    <property type="match status" value="1"/>
</dbReference>
<dbReference type="InterPro" id="IPR014729">
    <property type="entry name" value="Rossmann-like_a/b/a_fold"/>
</dbReference>
<evidence type="ECO:0000256" key="6">
    <source>
        <dbReference type="ARBA" id="ARBA00022695"/>
    </source>
</evidence>
<dbReference type="Gene3D" id="3.40.50.620">
    <property type="entry name" value="HUPs"/>
    <property type="match status" value="1"/>
</dbReference>
<evidence type="ECO:0000256" key="2">
    <source>
        <dbReference type="ARBA" id="ARBA00005201"/>
    </source>
</evidence>
<evidence type="ECO:0000256" key="13">
    <source>
        <dbReference type="ARBA" id="ARBA00049494"/>
    </source>
</evidence>
<evidence type="ECO:0000256" key="12">
    <source>
        <dbReference type="ARBA" id="ARBA00047880"/>
    </source>
</evidence>
<sequence length="302" mass="34487">MKIIEIDLNYEAEEESVIALGNFDGVHRGHIELISKAIENAKKLNIKSSLLLFNEHTDNLVKVGKKDIITTNKTKFEILENLGVDIIYLINFTREFMSYSPIKFLDDFLAKNLKIRGVVVGYDYTYGYKKSGDVKFLKENKNLFESVEVIEQISYNGEKISSSLIRNLIEDGNIKDANFLLSRPYKLIGKIIHAKGLGKKMGYPTANLELIDNFVIPKFGVYDTDIIIKGKKYRASTNIGTNPTVEHDGIKIEAHILDFNEDIYGEIVELELLDFVRPELKFNNLEELFGQIAKDVLLTRNR</sequence>
<comment type="similarity">
    <text evidence="14">Belongs to the ribF family.</text>
</comment>
<reference evidence="16 17" key="1">
    <citation type="submission" date="2022-11" db="EMBL/GenBank/DDBJ databases">
        <title>The First Case of Preauricular Fistular Abscess Caused by Peptoniphilus grossensis.</title>
        <authorList>
            <person name="Byun J.-H."/>
        </authorList>
    </citation>
    <scope>NUCLEOTIDE SEQUENCE [LARGE SCALE GENOMIC DNA]</scope>
    <source>
        <strain evidence="16 17">GYB008</strain>
    </source>
</reference>
<evidence type="ECO:0000259" key="15">
    <source>
        <dbReference type="SMART" id="SM00904"/>
    </source>
</evidence>
<name>A0ABU7XAS5_9FIRM</name>
<protein>
    <recommendedName>
        <fullName evidence="14">Riboflavin biosynthesis protein</fullName>
    </recommendedName>
    <domain>
        <recommendedName>
            <fullName evidence="14">Riboflavin kinase</fullName>
            <ecNumber evidence="14">2.7.1.26</ecNumber>
        </recommendedName>
        <alternativeName>
            <fullName evidence="14">Flavokinase</fullName>
        </alternativeName>
    </domain>
    <domain>
        <recommendedName>
            <fullName evidence="14">FMN adenylyltransferase</fullName>
            <ecNumber evidence="14">2.7.7.2</ecNumber>
        </recommendedName>
        <alternativeName>
            <fullName evidence="14">FAD pyrophosphorylase</fullName>
        </alternativeName>
        <alternativeName>
            <fullName evidence="14">FAD synthase</fullName>
        </alternativeName>
    </domain>
</protein>
<dbReference type="PIRSF" id="PIRSF004491">
    <property type="entry name" value="FAD_Synth"/>
    <property type="match status" value="1"/>
</dbReference>
<keyword evidence="5 14" id="KW-0808">Transferase</keyword>
<keyword evidence="6 14" id="KW-0548">Nucleotidyltransferase</keyword>
<evidence type="ECO:0000256" key="14">
    <source>
        <dbReference type="PIRNR" id="PIRNR004491"/>
    </source>
</evidence>
<dbReference type="InterPro" id="IPR015864">
    <property type="entry name" value="FAD_synthase"/>
</dbReference>
<dbReference type="EC" id="2.7.7.2" evidence="14"/>
<dbReference type="InterPro" id="IPR015865">
    <property type="entry name" value="Riboflavin_kinase_bac/euk"/>
</dbReference>
<evidence type="ECO:0000256" key="5">
    <source>
        <dbReference type="ARBA" id="ARBA00022679"/>
    </source>
</evidence>
<comment type="catalytic activity">
    <reaction evidence="13 14">
        <text>FMN + ATP + H(+) = FAD + diphosphate</text>
        <dbReference type="Rhea" id="RHEA:17237"/>
        <dbReference type="ChEBI" id="CHEBI:15378"/>
        <dbReference type="ChEBI" id="CHEBI:30616"/>
        <dbReference type="ChEBI" id="CHEBI:33019"/>
        <dbReference type="ChEBI" id="CHEBI:57692"/>
        <dbReference type="ChEBI" id="CHEBI:58210"/>
        <dbReference type="EC" id="2.7.7.2"/>
    </reaction>
</comment>
<comment type="catalytic activity">
    <reaction evidence="12 14">
        <text>riboflavin + ATP = FMN + ADP + H(+)</text>
        <dbReference type="Rhea" id="RHEA:14357"/>
        <dbReference type="ChEBI" id="CHEBI:15378"/>
        <dbReference type="ChEBI" id="CHEBI:30616"/>
        <dbReference type="ChEBI" id="CHEBI:57986"/>
        <dbReference type="ChEBI" id="CHEBI:58210"/>
        <dbReference type="ChEBI" id="CHEBI:456216"/>
        <dbReference type="EC" id="2.7.1.26"/>
    </reaction>
</comment>
<evidence type="ECO:0000313" key="17">
    <source>
        <dbReference type="Proteomes" id="UP001328425"/>
    </source>
</evidence>
<dbReference type="Pfam" id="PF06574">
    <property type="entry name" value="FAD_syn"/>
    <property type="match status" value="1"/>
</dbReference>
<keyword evidence="17" id="KW-1185">Reference proteome</keyword>
<dbReference type="InterPro" id="IPR023468">
    <property type="entry name" value="Riboflavin_kinase"/>
</dbReference>
<keyword evidence="3 14" id="KW-0285">Flavoprotein</keyword>
<evidence type="ECO:0000256" key="3">
    <source>
        <dbReference type="ARBA" id="ARBA00022630"/>
    </source>
</evidence>
<dbReference type="EMBL" id="JARBCY010000044">
    <property type="protein sequence ID" value="MEF3318376.1"/>
    <property type="molecule type" value="Genomic_DNA"/>
</dbReference>
<evidence type="ECO:0000256" key="7">
    <source>
        <dbReference type="ARBA" id="ARBA00022741"/>
    </source>
</evidence>
<evidence type="ECO:0000256" key="8">
    <source>
        <dbReference type="ARBA" id="ARBA00022777"/>
    </source>
</evidence>
<keyword evidence="10 14" id="KW-0067">ATP-binding</keyword>
<dbReference type="Gene3D" id="2.40.30.30">
    <property type="entry name" value="Riboflavin kinase-like"/>
    <property type="match status" value="1"/>
</dbReference>
<evidence type="ECO:0000256" key="9">
    <source>
        <dbReference type="ARBA" id="ARBA00022827"/>
    </source>
</evidence>
<dbReference type="CDD" id="cd02064">
    <property type="entry name" value="FAD_synthetase_N"/>
    <property type="match status" value="1"/>
</dbReference>
<keyword evidence="9 14" id="KW-0274">FAD</keyword>
<dbReference type="GO" id="GO:0008531">
    <property type="term" value="F:riboflavin kinase activity"/>
    <property type="evidence" value="ECO:0007669"/>
    <property type="project" value="UniProtKB-EC"/>
</dbReference>
<dbReference type="InterPro" id="IPR023465">
    <property type="entry name" value="Riboflavin_kinase_dom_sf"/>
</dbReference>
<dbReference type="RefSeq" id="WP_332087463.1">
    <property type="nucleotide sequence ID" value="NZ_JARBCY010000044.1"/>
</dbReference>
<keyword evidence="8 14" id="KW-0418">Kinase</keyword>
<dbReference type="Proteomes" id="UP001328425">
    <property type="component" value="Unassembled WGS sequence"/>
</dbReference>
<dbReference type="NCBIfam" id="NF004162">
    <property type="entry name" value="PRK05627.1-5"/>
    <property type="match status" value="1"/>
</dbReference>
<keyword evidence="11" id="KW-0511">Multifunctional enzyme</keyword>
<evidence type="ECO:0000256" key="10">
    <source>
        <dbReference type="ARBA" id="ARBA00022840"/>
    </source>
</evidence>
<dbReference type="EC" id="2.7.1.26" evidence="14"/>
<dbReference type="Pfam" id="PF01687">
    <property type="entry name" value="Flavokinase"/>
    <property type="match status" value="1"/>
</dbReference>
<proteinExistence type="inferred from homology"/>
<evidence type="ECO:0000256" key="1">
    <source>
        <dbReference type="ARBA" id="ARBA00004726"/>
    </source>
</evidence>
<evidence type="ECO:0000256" key="4">
    <source>
        <dbReference type="ARBA" id="ARBA00022643"/>
    </source>
</evidence>
<keyword evidence="4 14" id="KW-0288">FMN</keyword>
<dbReference type="GO" id="GO:0003919">
    <property type="term" value="F:FMN adenylyltransferase activity"/>
    <property type="evidence" value="ECO:0007669"/>
    <property type="project" value="UniProtKB-EC"/>
</dbReference>
<feature type="domain" description="Riboflavin kinase" evidence="15">
    <location>
        <begin position="180"/>
        <end position="302"/>
    </location>
</feature>
<dbReference type="SMART" id="SM00904">
    <property type="entry name" value="Flavokinase"/>
    <property type="match status" value="1"/>
</dbReference>
<dbReference type="SUPFAM" id="SSF52374">
    <property type="entry name" value="Nucleotidylyl transferase"/>
    <property type="match status" value="1"/>
</dbReference>